<evidence type="ECO:0000256" key="5">
    <source>
        <dbReference type="ARBA" id="ARBA00022763"/>
    </source>
</evidence>
<keyword evidence="9" id="KW-0234">DNA repair</keyword>
<dbReference type="NCBIfam" id="TIGR03914">
    <property type="entry name" value="UDG_fam_dom"/>
    <property type="match status" value="1"/>
</dbReference>
<dbReference type="PANTHER" id="PTHR33693">
    <property type="entry name" value="TYPE-5 URACIL-DNA GLYCOSYLASE"/>
    <property type="match status" value="1"/>
</dbReference>
<evidence type="ECO:0000256" key="7">
    <source>
        <dbReference type="ARBA" id="ARBA00023004"/>
    </source>
</evidence>
<evidence type="ECO:0000259" key="10">
    <source>
        <dbReference type="SMART" id="SM00986"/>
    </source>
</evidence>
<comment type="caution">
    <text evidence="11">The sequence shown here is derived from an EMBL/GenBank/DDBJ whole genome shotgun (WGS) entry which is preliminary data.</text>
</comment>
<dbReference type="NCBIfam" id="TIGR03915">
    <property type="entry name" value="SAM_7_link_chp"/>
    <property type="match status" value="1"/>
</dbReference>
<keyword evidence="7" id="KW-0408">Iron</keyword>
<organism evidence="11 12">
    <name type="scientific">Azospirillum rugosum</name>
    <dbReference type="NCBI Taxonomy" id="416170"/>
    <lineage>
        <taxon>Bacteria</taxon>
        <taxon>Pseudomonadati</taxon>
        <taxon>Pseudomonadota</taxon>
        <taxon>Alphaproteobacteria</taxon>
        <taxon>Rhodospirillales</taxon>
        <taxon>Azospirillaceae</taxon>
        <taxon>Azospirillum</taxon>
    </lineage>
</organism>
<dbReference type="InterPro" id="IPR023875">
    <property type="entry name" value="DNA_repair_put"/>
</dbReference>
<keyword evidence="8" id="KW-0411">Iron-sulfur</keyword>
<reference evidence="11 12" key="1">
    <citation type="submission" date="2021-03" db="EMBL/GenBank/DDBJ databases">
        <title>Genomic Encyclopedia of Type Strains, Phase III (KMG-III): the genomes of soil and plant-associated and newly described type strains.</title>
        <authorList>
            <person name="Whitman W."/>
        </authorList>
    </citation>
    <scope>NUCLEOTIDE SEQUENCE [LARGE SCALE GENOMIC DNA]</scope>
    <source>
        <strain evidence="11 12">IMMIB AFH-6</strain>
    </source>
</reference>
<dbReference type="InterPro" id="IPR036895">
    <property type="entry name" value="Uracil-DNA_glycosylase-like_sf"/>
</dbReference>
<keyword evidence="12" id="KW-1185">Reference proteome</keyword>
<comment type="similarity">
    <text evidence="1">Belongs to the uracil-DNA glycosylase (UDG) superfamily. Type 4 (UDGa) family.</text>
</comment>
<dbReference type="Pfam" id="PF03167">
    <property type="entry name" value="UDG"/>
    <property type="match status" value="1"/>
</dbReference>
<keyword evidence="11" id="KW-0808">Transferase</keyword>
<dbReference type="Gene3D" id="3.40.470.10">
    <property type="entry name" value="Uracil-DNA glycosylase-like domain"/>
    <property type="match status" value="1"/>
</dbReference>
<evidence type="ECO:0000313" key="12">
    <source>
        <dbReference type="Proteomes" id="UP000781958"/>
    </source>
</evidence>
<evidence type="ECO:0000256" key="1">
    <source>
        <dbReference type="ARBA" id="ARBA00006521"/>
    </source>
</evidence>
<dbReference type="RefSeq" id="WP_209770856.1">
    <property type="nucleotide sequence ID" value="NZ_JAGINP010000027.1"/>
</dbReference>
<keyword evidence="3" id="KW-0004">4Fe-4S</keyword>
<evidence type="ECO:0000256" key="4">
    <source>
        <dbReference type="ARBA" id="ARBA00022723"/>
    </source>
</evidence>
<dbReference type="SMART" id="SM00987">
    <property type="entry name" value="UreE_C"/>
    <property type="match status" value="1"/>
</dbReference>
<evidence type="ECO:0000256" key="8">
    <source>
        <dbReference type="ARBA" id="ARBA00023014"/>
    </source>
</evidence>
<dbReference type="GO" id="GO:0003887">
    <property type="term" value="F:DNA-directed DNA polymerase activity"/>
    <property type="evidence" value="ECO:0007669"/>
    <property type="project" value="UniProtKB-EC"/>
</dbReference>
<dbReference type="InterPro" id="IPR025404">
    <property type="entry name" value="DUF4130"/>
</dbReference>
<evidence type="ECO:0000256" key="9">
    <source>
        <dbReference type="ARBA" id="ARBA00023204"/>
    </source>
</evidence>
<dbReference type="InterPro" id="IPR051536">
    <property type="entry name" value="UDG_Type-4/5"/>
</dbReference>
<evidence type="ECO:0000256" key="2">
    <source>
        <dbReference type="ARBA" id="ARBA00019403"/>
    </source>
</evidence>
<dbReference type="SUPFAM" id="SSF52141">
    <property type="entry name" value="Uracil-DNA glycosylase-like"/>
    <property type="match status" value="1"/>
</dbReference>
<evidence type="ECO:0000313" key="11">
    <source>
        <dbReference type="EMBL" id="MBP2296111.1"/>
    </source>
</evidence>
<name>A0ABS4SU72_9PROT</name>
<evidence type="ECO:0000256" key="6">
    <source>
        <dbReference type="ARBA" id="ARBA00022801"/>
    </source>
</evidence>
<keyword evidence="6" id="KW-0378">Hydrolase</keyword>
<feature type="domain" description="Uracil-DNA glycosylase-like" evidence="10">
    <location>
        <begin position="306"/>
        <end position="460"/>
    </location>
</feature>
<gene>
    <name evidence="11" type="ORF">J2851_005926</name>
</gene>
<dbReference type="EMBL" id="JAGINP010000027">
    <property type="protein sequence ID" value="MBP2296111.1"/>
    <property type="molecule type" value="Genomic_DNA"/>
</dbReference>
<protein>
    <recommendedName>
        <fullName evidence="2">Type-4 uracil-DNA glycosylase</fullName>
    </recommendedName>
</protein>
<dbReference type="Pfam" id="PF13566">
    <property type="entry name" value="DUF4130"/>
    <property type="match status" value="1"/>
</dbReference>
<proteinExistence type="inferred from homology"/>
<dbReference type="InterPro" id="IPR005122">
    <property type="entry name" value="Uracil-DNA_glycosylase-like"/>
</dbReference>
<dbReference type="SMART" id="SM00986">
    <property type="entry name" value="UDG"/>
    <property type="match status" value="1"/>
</dbReference>
<keyword evidence="4" id="KW-0479">Metal-binding</keyword>
<accession>A0ABS4SU72</accession>
<keyword evidence="11" id="KW-0548">Nucleotidyltransferase</keyword>
<dbReference type="Proteomes" id="UP000781958">
    <property type="component" value="Unassembled WGS sequence"/>
</dbReference>
<sequence>MAFHRVALGEGADIKGFRRAVRGLAAAGAAPEEVLWTAGDAPSLFGGSTLPDGDTAPPLSLPRAVGELVEAVVCHREPERYALLHRLIWRVLHGERELLSHHSDPLVHRLALLHKAVRRDLHKMHAFLRFRDVPDPDGGERFVAFFEPDHFIVEAAAPFFVERFQSMVWSILTPVGSLHWDRHALTVGPPAAMPEGLGDDAVLAGWRRYYESTFNPARVNPTAMRAEMPKKYWANMPETASIPRMIQEAPARVRAMIEREAAAPIRRSPDKAVAAMATSRPATLADLNALIRRSPPLVPGATQAVLGEGPEGAAIAFVGEQPGDQEDIQGRPFVGPAGQLLTRAMAEAGIDRDAAYMTNAVKHFKFTPQGKRRIHQSPTAGEVKHYRWWLMEELRFVRPRLVVALGATAALTLTGRSVSVLRERGPAGFGDWNGFVTVHPSYLLRLPDGDGARDAYDAFLADLRRVRDLAEGLT</sequence>
<evidence type="ECO:0000256" key="3">
    <source>
        <dbReference type="ARBA" id="ARBA00022485"/>
    </source>
</evidence>
<keyword evidence="5" id="KW-0227">DNA damage</keyword>
<dbReference type="InterPro" id="IPR005273">
    <property type="entry name" value="Ura-DNA_glyco_family4"/>
</dbReference>
<dbReference type="CDD" id="cd10030">
    <property type="entry name" value="UDG-F4_TTUDGA_SPO1dp_like"/>
    <property type="match status" value="1"/>
</dbReference>
<dbReference type="PANTHER" id="PTHR33693:SF9">
    <property type="entry name" value="TYPE-4 URACIL-DNA GLYCOSYLASE"/>
    <property type="match status" value="1"/>
</dbReference>